<dbReference type="OrthoDB" id="432381at2759"/>
<evidence type="ECO:0000313" key="5">
    <source>
        <dbReference type="EMBL" id="OXA51679.1"/>
    </source>
</evidence>
<feature type="domain" description="Transposable element P transposase-like RNase H" evidence="3">
    <location>
        <begin position="391"/>
        <end position="503"/>
    </location>
</feature>
<dbReference type="Pfam" id="PF21787">
    <property type="entry name" value="TNP-like_RNaseH_N"/>
    <property type="match status" value="1"/>
</dbReference>
<evidence type="ECO:0000256" key="1">
    <source>
        <dbReference type="ARBA" id="ARBA00009176"/>
    </source>
</evidence>
<name>A0A226E2M7_FOLCA</name>
<accession>A0A226E2M7</accession>
<evidence type="ECO:0000259" key="3">
    <source>
        <dbReference type="Pfam" id="PF21787"/>
    </source>
</evidence>
<dbReference type="SUPFAM" id="SSF53590">
    <property type="entry name" value="Nucleoside hydrolase"/>
    <property type="match status" value="1"/>
</dbReference>
<dbReference type="EMBL" id="LNIX01000007">
    <property type="protein sequence ID" value="OXA51679.1"/>
    <property type="molecule type" value="Genomic_DNA"/>
</dbReference>
<dbReference type="InterPro" id="IPR048365">
    <property type="entry name" value="TNP-like_RNaseH_N"/>
</dbReference>
<dbReference type="Pfam" id="PF21788">
    <property type="entry name" value="TNP-like_GBD"/>
    <property type="match status" value="1"/>
</dbReference>
<gene>
    <name evidence="5" type="ORF">Fcan01_12961</name>
</gene>
<dbReference type="Pfam" id="PF01156">
    <property type="entry name" value="IU_nuc_hydro"/>
    <property type="match status" value="1"/>
</dbReference>
<protein>
    <submittedName>
        <fullName evidence="5">Transposable element P transposase</fullName>
    </submittedName>
</protein>
<proteinExistence type="inferred from homology"/>
<keyword evidence="6" id="KW-1185">Reference proteome</keyword>
<dbReference type="InterPro" id="IPR001910">
    <property type="entry name" value="Inosine/uridine_hydrolase_dom"/>
</dbReference>
<dbReference type="InterPro" id="IPR048366">
    <property type="entry name" value="TNP-like_GBD"/>
</dbReference>
<comment type="similarity">
    <text evidence="1">Belongs to the IUNH family.</text>
</comment>
<comment type="caution">
    <text evidence="5">The sequence shown here is derived from an EMBL/GenBank/DDBJ whole genome shotgun (WGS) entry which is preliminary data.</text>
</comment>
<dbReference type="Proteomes" id="UP000198287">
    <property type="component" value="Unassembled WGS sequence"/>
</dbReference>
<feature type="domain" description="Inosine/uridine-preferring nucleoside hydrolase" evidence="2">
    <location>
        <begin position="20"/>
        <end position="283"/>
    </location>
</feature>
<feature type="domain" description="Transposable element P transposase-like GTP-binding insertion" evidence="4">
    <location>
        <begin position="535"/>
        <end position="638"/>
    </location>
</feature>
<evidence type="ECO:0000259" key="2">
    <source>
        <dbReference type="Pfam" id="PF01156"/>
    </source>
</evidence>
<organism evidence="5 6">
    <name type="scientific">Folsomia candida</name>
    <name type="common">Springtail</name>
    <dbReference type="NCBI Taxonomy" id="158441"/>
    <lineage>
        <taxon>Eukaryota</taxon>
        <taxon>Metazoa</taxon>
        <taxon>Ecdysozoa</taxon>
        <taxon>Arthropoda</taxon>
        <taxon>Hexapoda</taxon>
        <taxon>Collembola</taxon>
        <taxon>Entomobryomorpha</taxon>
        <taxon>Isotomoidea</taxon>
        <taxon>Isotomidae</taxon>
        <taxon>Proisotominae</taxon>
        <taxon>Folsomia</taxon>
    </lineage>
</organism>
<sequence length="1005" mass="113761">MSSVSTTVGNIQAPDHPHFILIDTDAGTDDALAIFLMIKAHQNSEHPIHIVGITTVNGNTSVNNVTENVAMILKGCGAEELCTRLYKGSSAPIVHPFRHKVEPYHGEDGFGDVEDREQLLEDYGGNIKISAEHGVAAIVRLAKEYYGQLTILALGPLTNLAMAVRIDPTIRSSLKSIYCMGGNIEGEGNATISAEFNFAIDPEAAFITLSEFQCEITVVPWEVCKRQAISKSWRTSVLGQMLTPQSILLNKIEMRIIEKSFDVWIPCDQLAAAVLVDSKVLNFTYRHFSSNDYVAGQVTGIKAKGGAPVLKSIAIPTLNLWNSPTGETQLPDTDCMRIDMGAPICIELDRIEMGGTEIQQTVANVAINSDVTSNNELQLHIEIAGLKSEIQEFMDVMRAKFLEKSERERVCVLALDEVGINKRFVYDKSADKVYGGRDCVPVITARGLFSSWKQILYYDLENKTTGQHITEAIKALFDIGLIIIVAFVSDLGTKNQGLWKEFGIGRVKNGEIGANHFPHPSDPTRNVYVFADFPHLIKLLRNHLLDNGIKLPSGPILDRKLLEKLLAVQNSEFRLTHKLTHKHIFLKGKKRQNVATAFQLFSKKTASAVRFLTYGHVHEANFIENVNNFADLMNTRIAEEHTNNYKCPYGVRKDRQDQLLNYVTKIFTDLRVGSRRAYAPFQKGWLINIRSLQDLFDDMKDRYAIKYILTARLNQDYLENIFSQIRGLNGFKLNPDALEFMYRMKTLVCNWNLTVPVTGSVHQDAEDTAMVTSEVLKSLMSSQREDEILAGPVMSELQLDQFNDLDWDIESVDPRTEEMTFQQRAEEGGMEYCAGYIAKKFYDDYPELRIIGTEERSPFWIDFLSNGHLTEPSTMWYSTVKKFEDIFAILHPNMTIDMKPKVVRRFYSLLTTNYSHVPKKVLSTYAKFRTLLRVRHLNLKYEDASYVNGERKRLAFINNARGRIDRSDEEDEEFRDGEEEFELPPDPAEADLEMINSILNSYTLI</sequence>
<dbReference type="InterPro" id="IPR052775">
    <property type="entry name" value="IUN_hydrolase"/>
</dbReference>
<dbReference type="STRING" id="158441.A0A226E2M7"/>
<dbReference type="PANTHER" id="PTHR46190:SF1">
    <property type="entry name" value="SI:CH211-201H21.5"/>
    <property type="match status" value="1"/>
</dbReference>
<reference evidence="5 6" key="1">
    <citation type="submission" date="2015-12" db="EMBL/GenBank/DDBJ databases">
        <title>The genome of Folsomia candida.</title>
        <authorList>
            <person name="Faddeeva A."/>
            <person name="Derks M.F."/>
            <person name="Anvar Y."/>
            <person name="Smit S."/>
            <person name="Van Straalen N."/>
            <person name="Roelofs D."/>
        </authorList>
    </citation>
    <scope>NUCLEOTIDE SEQUENCE [LARGE SCALE GENOMIC DNA]</scope>
    <source>
        <strain evidence="5 6">VU population</strain>
        <tissue evidence="5">Whole body</tissue>
    </source>
</reference>
<dbReference type="InterPro" id="IPR036452">
    <property type="entry name" value="Ribo_hydro-like"/>
</dbReference>
<evidence type="ECO:0000259" key="4">
    <source>
        <dbReference type="Pfam" id="PF21788"/>
    </source>
</evidence>
<evidence type="ECO:0000313" key="6">
    <source>
        <dbReference type="Proteomes" id="UP000198287"/>
    </source>
</evidence>
<dbReference type="AlphaFoldDB" id="A0A226E2M7"/>
<dbReference type="GO" id="GO:0016799">
    <property type="term" value="F:hydrolase activity, hydrolyzing N-glycosyl compounds"/>
    <property type="evidence" value="ECO:0007669"/>
    <property type="project" value="InterPro"/>
</dbReference>
<dbReference type="Gene3D" id="3.90.245.10">
    <property type="entry name" value="Ribonucleoside hydrolase-like"/>
    <property type="match status" value="1"/>
</dbReference>
<dbReference type="PANTHER" id="PTHR46190">
    <property type="entry name" value="SI:CH211-201H21.5-RELATED"/>
    <property type="match status" value="1"/>
</dbReference>